<evidence type="ECO:0000256" key="7">
    <source>
        <dbReference type="SAM" id="Phobius"/>
    </source>
</evidence>
<dbReference type="Pfam" id="PF07690">
    <property type="entry name" value="MFS_1"/>
    <property type="match status" value="1"/>
</dbReference>
<dbReference type="WBParaSite" id="BXY_0512200.1">
    <property type="protein sequence ID" value="BXY_0512200.1"/>
    <property type="gene ID" value="BXY_0512200"/>
</dbReference>
<dbReference type="Proteomes" id="UP000095284">
    <property type="component" value="Unplaced"/>
</dbReference>
<evidence type="ECO:0000313" key="9">
    <source>
        <dbReference type="Proteomes" id="UP000095284"/>
    </source>
</evidence>
<evidence type="ECO:0000313" key="10">
    <source>
        <dbReference type="Proteomes" id="UP000659654"/>
    </source>
</evidence>
<dbReference type="Gene3D" id="1.20.1250.20">
    <property type="entry name" value="MFS general substrate transporter like domains"/>
    <property type="match status" value="1"/>
</dbReference>
<evidence type="ECO:0000256" key="1">
    <source>
        <dbReference type="ARBA" id="ARBA00004127"/>
    </source>
</evidence>
<dbReference type="Proteomes" id="UP000582659">
    <property type="component" value="Unassembled WGS sequence"/>
</dbReference>
<dbReference type="CDD" id="cd17326">
    <property type="entry name" value="MFS_MFSD8"/>
    <property type="match status" value="1"/>
</dbReference>
<feature type="transmembrane region" description="Helical" evidence="7">
    <location>
        <begin position="315"/>
        <end position="338"/>
    </location>
</feature>
<feature type="transmembrane region" description="Helical" evidence="7">
    <location>
        <begin position="124"/>
        <end position="146"/>
    </location>
</feature>
<dbReference type="GO" id="GO:0022857">
    <property type="term" value="F:transmembrane transporter activity"/>
    <property type="evidence" value="ECO:0007669"/>
    <property type="project" value="InterPro"/>
</dbReference>
<feature type="transmembrane region" description="Helical" evidence="7">
    <location>
        <begin position="187"/>
        <end position="210"/>
    </location>
</feature>
<evidence type="ECO:0000256" key="2">
    <source>
        <dbReference type="ARBA" id="ARBA00022448"/>
    </source>
</evidence>
<comment type="subcellular location">
    <subcellularLocation>
        <location evidence="1">Endomembrane system</location>
        <topology evidence="1">Multi-pass membrane protein</topology>
    </subcellularLocation>
</comment>
<keyword evidence="2" id="KW-0813">Transport</keyword>
<feature type="transmembrane region" description="Helical" evidence="7">
    <location>
        <begin position="289"/>
        <end position="309"/>
    </location>
</feature>
<dbReference type="OrthoDB" id="370281at2759"/>
<keyword evidence="4 7" id="KW-1133">Transmembrane helix</keyword>
<dbReference type="InterPro" id="IPR051068">
    <property type="entry name" value="MFS_Domain-Containing_Protein"/>
</dbReference>
<keyword evidence="5 7" id="KW-0472">Membrane</keyword>
<feature type="region of interest" description="Disordered" evidence="6">
    <location>
        <begin position="1"/>
        <end position="27"/>
    </location>
</feature>
<dbReference type="SUPFAM" id="SSF103473">
    <property type="entry name" value="MFS general substrate transporter"/>
    <property type="match status" value="1"/>
</dbReference>
<feature type="transmembrane region" description="Helical" evidence="7">
    <location>
        <begin position="476"/>
        <end position="497"/>
    </location>
</feature>
<proteinExistence type="predicted"/>
<dbReference type="GO" id="GO:0005765">
    <property type="term" value="C:lysosomal membrane"/>
    <property type="evidence" value="ECO:0007669"/>
    <property type="project" value="TreeGrafter"/>
</dbReference>
<evidence type="ECO:0000256" key="3">
    <source>
        <dbReference type="ARBA" id="ARBA00022692"/>
    </source>
</evidence>
<organism evidence="9 11">
    <name type="scientific">Bursaphelenchus xylophilus</name>
    <name type="common">Pinewood nematode worm</name>
    <name type="synonym">Aphelenchoides xylophilus</name>
    <dbReference type="NCBI Taxonomy" id="6326"/>
    <lineage>
        <taxon>Eukaryota</taxon>
        <taxon>Metazoa</taxon>
        <taxon>Ecdysozoa</taxon>
        <taxon>Nematoda</taxon>
        <taxon>Chromadorea</taxon>
        <taxon>Rhabditida</taxon>
        <taxon>Tylenchina</taxon>
        <taxon>Tylenchomorpha</taxon>
        <taxon>Aphelenchoidea</taxon>
        <taxon>Aphelenchoididae</taxon>
        <taxon>Bursaphelenchus</taxon>
    </lineage>
</organism>
<dbReference type="InterPro" id="IPR036259">
    <property type="entry name" value="MFS_trans_sf"/>
</dbReference>
<dbReference type="eggNOG" id="KOG2325">
    <property type="taxonomic scope" value="Eukaryota"/>
</dbReference>
<evidence type="ECO:0000313" key="11">
    <source>
        <dbReference type="WBParaSite" id="BXY_0512200.1"/>
    </source>
</evidence>
<feature type="transmembrane region" description="Helical" evidence="7">
    <location>
        <begin position="449"/>
        <end position="470"/>
    </location>
</feature>
<feature type="transmembrane region" description="Helical" evidence="7">
    <location>
        <begin position="408"/>
        <end position="437"/>
    </location>
</feature>
<keyword evidence="10" id="KW-1185">Reference proteome</keyword>
<reference evidence="8" key="2">
    <citation type="submission" date="2020-09" db="EMBL/GenBank/DDBJ databases">
        <authorList>
            <person name="Kikuchi T."/>
        </authorList>
    </citation>
    <scope>NUCLEOTIDE SEQUENCE</scope>
    <source>
        <strain evidence="8">Ka4C1</strain>
    </source>
</reference>
<evidence type="ECO:0000313" key="8">
    <source>
        <dbReference type="EMBL" id="CAD5233414.1"/>
    </source>
</evidence>
<dbReference type="EMBL" id="CAJFDI010000006">
    <property type="protein sequence ID" value="CAD5233414.1"/>
    <property type="molecule type" value="Genomic_DNA"/>
</dbReference>
<dbReference type="EMBL" id="CAJFCV020000006">
    <property type="protein sequence ID" value="CAG9128462.1"/>
    <property type="molecule type" value="Genomic_DNA"/>
</dbReference>
<keyword evidence="3 7" id="KW-0812">Transmembrane</keyword>
<reference evidence="11" key="1">
    <citation type="submission" date="2016-11" db="UniProtKB">
        <authorList>
            <consortium name="WormBaseParasite"/>
        </authorList>
    </citation>
    <scope>IDENTIFICATION</scope>
</reference>
<protein>
    <submittedName>
        <fullName evidence="8">(pine wood nematode) hypothetical protein</fullName>
    </submittedName>
</protein>
<feature type="transmembrane region" description="Helical" evidence="7">
    <location>
        <begin position="350"/>
        <end position="371"/>
    </location>
</feature>
<dbReference type="AlphaFoldDB" id="A0A1I7RWK9"/>
<dbReference type="PANTHER" id="PTHR23510:SF3">
    <property type="entry name" value="MAJOR FACILITATOR SUPERFAMILY DOMAIN-CONTAINING PROTEIN 8"/>
    <property type="match status" value="1"/>
</dbReference>
<accession>A0A1I7RWK9</accession>
<dbReference type="InterPro" id="IPR011701">
    <property type="entry name" value="MFS"/>
</dbReference>
<name>A0A1I7RWK9_BURXY</name>
<sequence length="520" mass="58667">MTDRTDSIESTTSQVHRQPRHSQTRPSIVSRISMASAKLSVVSFEPTQADETPWPSIYVMSGLACCQAIQFSMYFTPMWPYLNMLDPDASIVFFGLIIAAYSFGHLVSAPFFDKWRQESNALRPILLACLIIMFIGHLIYFLAASLGENAKWAILVSRAIVGTGESSLTIFQSYAASSSLPQDRPKAIAISTTGLAFGGFVGPCLQLVFWLLGEDGLQLTENLRLNMYTAGPIVCCALNVIGIFLVLFVFEECYVDRMHADMLKENELVVMPYDRWACVVCLLTRFAQLFAFTNMETIGAIFIMTMFAMSRVHTVLAMVVAQFLIGLFTVAIHNLYTFFDVEKWANLRQICISAVSGFFVFYLVTYTWPFLPGHIQFYAENATNLSQQNVGCDADLYGWCEIVSPINFWLYMVAFTAVFGLCMPNMNLALGTLFLRILGNTRQAQPQSWFLLSGSAGRIMGPILLSRLFTMFGPQLAWLLEMIVLVIVLIFWFVFYTRMIPAKIFRRPTFKMTSFKFVAE</sequence>
<feature type="transmembrane region" description="Helical" evidence="7">
    <location>
        <begin position="230"/>
        <end position="250"/>
    </location>
</feature>
<dbReference type="GO" id="GO:0012505">
    <property type="term" value="C:endomembrane system"/>
    <property type="evidence" value="ECO:0007669"/>
    <property type="project" value="UniProtKB-SubCell"/>
</dbReference>
<dbReference type="PANTHER" id="PTHR23510">
    <property type="entry name" value="INNER MEMBRANE TRANSPORT PROTEIN YAJR"/>
    <property type="match status" value="1"/>
</dbReference>
<evidence type="ECO:0000256" key="6">
    <source>
        <dbReference type="SAM" id="MobiDB-lite"/>
    </source>
</evidence>
<evidence type="ECO:0000256" key="4">
    <source>
        <dbReference type="ARBA" id="ARBA00022989"/>
    </source>
</evidence>
<dbReference type="Proteomes" id="UP000659654">
    <property type="component" value="Unassembled WGS sequence"/>
</dbReference>
<feature type="transmembrane region" description="Helical" evidence="7">
    <location>
        <begin position="91"/>
        <end position="112"/>
    </location>
</feature>
<gene>
    <name evidence="8" type="ORF">BXYJ_LOCUS13505</name>
</gene>
<evidence type="ECO:0000256" key="5">
    <source>
        <dbReference type="ARBA" id="ARBA00023136"/>
    </source>
</evidence>